<keyword evidence="1" id="KW-0732">Signal</keyword>
<dbReference type="PANTHER" id="PTHR34883:SF15">
    <property type="entry name" value="EXTRACELLULAR SERINE-RICH PROTEIN"/>
    <property type="match status" value="1"/>
</dbReference>
<reference evidence="3" key="2">
    <citation type="submission" date="2015-01" db="EMBL/GenBank/DDBJ databases">
        <title>Evolutionary Origins and Diversification of the Mycorrhizal Mutualists.</title>
        <authorList>
            <consortium name="DOE Joint Genome Institute"/>
            <consortium name="Mycorrhizal Genomics Consortium"/>
            <person name="Kohler A."/>
            <person name="Kuo A."/>
            <person name="Nagy L.G."/>
            <person name="Floudas D."/>
            <person name="Copeland A."/>
            <person name="Barry K.W."/>
            <person name="Cichocki N."/>
            <person name="Veneault-Fourrey C."/>
            <person name="LaButti K."/>
            <person name="Lindquist E.A."/>
            <person name="Lipzen A."/>
            <person name="Lundell T."/>
            <person name="Morin E."/>
            <person name="Murat C."/>
            <person name="Riley R."/>
            <person name="Ohm R."/>
            <person name="Sun H."/>
            <person name="Tunlid A."/>
            <person name="Henrissat B."/>
            <person name="Grigoriev I.V."/>
            <person name="Hibbett D.S."/>
            <person name="Martin F."/>
        </authorList>
    </citation>
    <scope>NUCLEOTIDE SEQUENCE [LARGE SCALE GENOMIC DNA]</scope>
    <source>
        <strain evidence="3">MUT 4182</strain>
    </source>
</reference>
<dbReference type="STRING" id="1051891.A0A0C3QTI3"/>
<dbReference type="CDD" id="cd00920">
    <property type="entry name" value="Cupredoxin"/>
    <property type="match status" value="1"/>
</dbReference>
<organism evidence="2 3">
    <name type="scientific">Tulasnella calospora MUT 4182</name>
    <dbReference type="NCBI Taxonomy" id="1051891"/>
    <lineage>
        <taxon>Eukaryota</taxon>
        <taxon>Fungi</taxon>
        <taxon>Dikarya</taxon>
        <taxon>Basidiomycota</taxon>
        <taxon>Agaricomycotina</taxon>
        <taxon>Agaricomycetes</taxon>
        <taxon>Cantharellales</taxon>
        <taxon>Tulasnellaceae</taxon>
        <taxon>Tulasnella</taxon>
    </lineage>
</organism>
<dbReference type="InterPro" id="IPR052953">
    <property type="entry name" value="Ser-rich/MCO-related"/>
</dbReference>
<dbReference type="SUPFAM" id="SSF49503">
    <property type="entry name" value="Cupredoxins"/>
    <property type="match status" value="1"/>
</dbReference>
<gene>
    <name evidence="2" type="ORF">M407DRAFT_66675</name>
</gene>
<name>A0A0C3QTI3_9AGAM</name>
<reference evidence="2 3" key="1">
    <citation type="submission" date="2014-04" db="EMBL/GenBank/DDBJ databases">
        <authorList>
            <consortium name="DOE Joint Genome Institute"/>
            <person name="Kuo A."/>
            <person name="Girlanda M."/>
            <person name="Perotto S."/>
            <person name="Kohler A."/>
            <person name="Nagy L.G."/>
            <person name="Floudas D."/>
            <person name="Copeland A."/>
            <person name="Barry K.W."/>
            <person name="Cichocki N."/>
            <person name="Veneault-Fourrey C."/>
            <person name="LaButti K."/>
            <person name="Lindquist E.A."/>
            <person name="Lipzen A."/>
            <person name="Lundell T."/>
            <person name="Morin E."/>
            <person name="Murat C."/>
            <person name="Sun H."/>
            <person name="Tunlid A."/>
            <person name="Henrissat B."/>
            <person name="Grigoriev I.V."/>
            <person name="Hibbett D.S."/>
            <person name="Martin F."/>
            <person name="Nordberg H.P."/>
            <person name="Cantor M.N."/>
            <person name="Hua S.X."/>
        </authorList>
    </citation>
    <scope>NUCLEOTIDE SEQUENCE [LARGE SCALE GENOMIC DNA]</scope>
    <source>
        <strain evidence="2 3">MUT 4182</strain>
    </source>
</reference>
<proteinExistence type="predicted"/>
<dbReference type="Proteomes" id="UP000054248">
    <property type="component" value="Unassembled WGS sequence"/>
</dbReference>
<protein>
    <recommendedName>
        <fullName evidence="4">Phytocyanin domain-containing protein</fullName>
    </recommendedName>
</protein>
<dbReference type="OrthoDB" id="1921208at2759"/>
<dbReference type="PANTHER" id="PTHR34883">
    <property type="entry name" value="SERINE-RICH PROTEIN, PUTATIVE-RELATED-RELATED"/>
    <property type="match status" value="1"/>
</dbReference>
<keyword evidence="3" id="KW-1185">Reference proteome</keyword>
<dbReference type="InterPro" id="IPR008972">
    <property type="entry name" value="Cupredoxin"/>
</dbReference>
<dbReference type="AlphaFoldDB" id="A0A0C3QTI3"/>
<feature type="chain" id="PRO_5002177632" description="Phytocyanin domain-containing protein" evidence="1">
    <location>
        <begin position="22"/>
        <end position="141"/>
    </location>
</feature>
<evidence type="ECO:0000256" key="1">
    <source>
        <dbReference type="SAM" id="SignalP"/>
    </source>
</evidence>
<feature type="signal peptide" evidence="1">
    <location>
        <begin position="1"/>
        <end position="21"/>
    </location>
</feature>
<accession>A0A0C3QTI3</accession>
<evidence type="ECO:0000313" key="2">
    <source>
        <dbReference type="EMBL" id="KIO32491.1"/>
    </source>
</evidence>
<sequence length="141" mass="14918">MFFSKFATVVAALVAVPAVFAQTTHNVVVGASGLTFSPNQVTAAVGDIVTFEFHPKNHTLTQSTFATPCAAMAGGVDSGYMPVDAAATTFPVFSFRINEVTPLWFYCAQGTHCQSGMVMAINVNASSPNTFDAYLVRRATP</sequence>
<evidence type="ECO:0008006" key="4">
    <source>
        <dbReference type="Google" id="ProtNLM"/>
    </source>
</evidence>
<dbReference type="Gene3D" id="2.60.40.420">
    <property type="entry name" value="Cupredoxins - blue copper proteins"/>
    <property type="match status" value="1"/>
</dbReference>
<dbReference type="EMBL" id="KN822954">
    <property type="protein sequence ID" value="KIO32491.1"/>
    <property type="molecule type" value="Genomic_DNA"/>
</dbReference>
<dbReference type="HOGENOM" id="CLU_053381_7_2_1"/>
<evidence type="ECO:0000313" key="3">
    <source>
        <dbReference type="Proteomes" id="UP000054248"/>
    </source>
</evidence>